<evidence type="ECO:0000256" key="1">
    <source>
        <dbReference type="SAM" id="MobiDB-lite"/>
    </source>
</evidence>
<organism evidence="4 5">
    <name type="scientific">Actinia tenebrosa</name>
    <name type="common">Australian red waratah sea anemone</name>
    <dbReference type="NCBI Taxonomy" id="6105"/>
    <lineage>
        <taxon>Eukaryota</taxon>
        <taxon>Metazoa</taxon>
        <taxon>Cnidaria</taxon>
        <taxon>Anthozoa</taxon>
        <taxon>Hexacorallia</taxon>
        <taxon>Actiniaria</taxon>
        <taxon>Actiniidae</taxon>
        <taxon>Actinia</taxon>
    </lineage>
</organism>
<proteinExistence type="predicted"/>
<dbReference type="InterPro" id="IPR013783">
    <property type="entry name" value="Ig-like_fold"/>
</dbReference>
<name>A0A6P8GZW3_ACTTE</name>
<gene>
    <name evidence="5" type="primary">LOC116286621</name>
</gene>
<dbReference type="RefSeq" id="XP_031549028.1">
    <property type="nucleotide sequence ID" value="XM_031693168.1"/>
</dbReference>
<dbReference type="Pfam" id="PF24518">
    <property type="entry name" value="Ig_CD22"/>
    <property type="match status" value="1"/>
</dbReference>
<evidence type="ECO:0000259" key="3">
    <source>
        <dbReference type="Pfam" id="PF24518"/>
    </source>
</evidence>
<keyword evidence="2" id="KW-0732">Signal</keyword>
<dbReference type="InterPro" id="IPR056386">
    <property type="entry name" value="Ig_CD22"/>
</dbReference>
<dbReference type="GeneID" id="116286621"/>
<feature type="signal peptide" evidence="2">
    <location>
        <begin position="1"/>
        <end position="25"/>
    </location>
</feature>
<reference evidence="5" key="1">
    <citation type="submission" date="2025-08" db="UniProtKB">
        <authorList>
            <consortium name="RefSeq"/>
        </authorList>
    </citation>
    <scope>IDENTIFICATION</scope>
    <source>
        <tissue evidence="5">Tentacle</tissue>
    </source>
</reference>
<dbReference type="Proteomes" id="UP000515163">
    <property type="component" value="Unplaced"/>
</dbReference>
<accession>A0A6P8GZW3</accession>
<evidence type="ECO:0000313" key="5">
    <source>
        <dbReference type="RefSeq" id="XP_031549028.1"/>
    </source>
</evidence>
<keyword evidence="4" id="KW-1185">Reference proteome</keyword>
<dbReference type="Gene3D" id="2.60.40.10">
    <property type="entry name" value="Immunoglobulins"/>
    <property type="match status" value="1"/>
</dbReference>
<dbReference type="SUPFAM" id="SSF48726">
    <property type="entry name" value="Immunoglobulin"/>
    <property type="match status" value="1"/>
</dbReference>
<feature type="chain" id="PRO_5028280239" evidence="2">
    <location>
        <begin position="26"/>
        <end position="279"/>
    </location>
</feature>
<dbReference type="KEGG" id="aten:116286621"/>
<dbReference type="InterPro" id="IPR036179">
    <property type="entry name" value="Ig-like_dom_sf"/>
</dbReference>
<dbReference type="AlphaFoldDB" id="A0A6P8GZW3"/>
<dbReference type="InParanoid" id="A0A6P8GZW3"/>
<evidence type="ECO:0000313" key="4">
    <source>
        <dbReference type="Proteomes" id="UP000515163"/>
    </source>
</evidence>
<protein>
    <submittedName>
        <fullName evidence="5">Uncharacterized protein LOC116286621</fullName>
    </submittedName>
</protein>
<evidence type="ECO:0000256" key="2">
    <source>
        <dbReference type="SAM" id="SignalP"/>
    </source>
</evidence>
<feature type="compositionally biased region" description="Basic and acidic residues" evidence="1">
    <location>
        <begin position="256"/>
        <end position="265"/>
    </location>
</feature>
<feature type="region of interest" description="Disordered" evidence="1">
    <location>
        <begin position="256"/>
        <end position="279"/>
    </location>
</feature>
<sequence>MISLQSWVLICLVGIAAMKIKDSDASMPAILPNQTVTSGSTVEIKATDDAGTKYRWCSFGIWHADDFNPNPKILGVINYSGKSDVTHGPGYDSRVSFFGDLNVGKAWFRITDVKEEDSNRYEMRCYSNQGKFYYPAMELKVLSDEKWEPLGCYWDSIDRALSFYHGQIKFDDSPRGFKRMFEECKNKTEKKGFEYFGIQHKTECWGSPNGQEITYNLHGCKNNCWRHDDGFGVGSSWSNFVYRFKKDFVEDKSSIPAQEETKEYGGEEIEDAKKTRCSK</sequence>
<feature type="domain" description="B-cell receptor CD22 first Ig-like" evidence="3">
    <location>
        <begin position="38"/>
        <end position="141"/>
    </location>
</feature>